<protein>
    <recommendedName>
        <fullName evidence="7">Glycoside hydrolase family 127 protein</fullName>
    </recommendedName>
</protein>
<dbReference type="InterPro" id="IPR008928">
    <property type="entry name" value="6-hairpin_glycosidase_sf"/>
</dbReference>
<evidence type="ECO:0000259" key="3">
    <source>
        <dbReference type="Pfam" id="PF20620"/>
    </source>
</evidence>
<dbReference type="GO" id="GO:0005975">
    <property type="term" value="P:carbohydrate metabolic process"/>
    <property type="evidence" value="ECO:0007669"/>
    <property type="project" value="InterPro"/>
</dbReference>
<evidence type="ECO:0000256" key="1">
    <source>
        <dbReference type="SAM" id="SignalP"/>
    </source>
</evidence>
<dbReference type="PANTHER" id="PTHR31151">
    <property type="entry name" value="PROLINE-TRNA LIGASE (DUF1680)"/>
    <property type="match status" value="1"/>
</dbReference>
<gene>
    <name evidence="5" type="ORF">FAES_4423</name>
</gene>
<evidence type="ECO:0000313" key="6">
    <source>
        <dbReference type="Proteomes" id="UP000011058"/>
    </source>
</evidence>
<proteinExistence type="predicted"/>
<dbReference type="InterPro" id="IPR046544">
    <property type="entry name" value="GH146_SB_dom"/>
</dbReference>
<sequence>MRLLFLTGVLCLAHLATAQTYLPEQNDARMRVKTAVPIRAYAFPLSAVKLLDSPFKTAMEADTRFLLNLQPDRLLAQFRAHAGLAPKAAKYGGWESSGLAGHSLGHYLSALALQYAATNDPEYLKRVNYIVDELADCQRARKTGYVGAIPREDTVFAEVAQGNIRSRGFDLNGAWSPWYTVHKVMAGLLDAYLYAHNDKALAVTVGMADWTGETLKNLTDEQVQKMLLCEYGGMNDVLANIYALTGNKKYLDLSYKFHDRVVLDSLAHQKDILPGRHANTQVPKLIGTIRRYELTGSQPDLAMSDFFWKTVVNHHTYAPGGNSNYEYLSTPDQLTDKLTDNTMETCNTHNMLKLTRHLFALQPNAAYMDYYERALYNHILASQHHKTGMVCYFVPLRMGTRKHFSDEEEDFTCCVGTGMENHVKYGESIFFKGADQSLFVNLFIPSELNWAEKGLRLTLNANLPADPTVRLTVQADKPTKLPIRLRKPYWLAGPMQVRVNGKAATSTVQDGYVVIDQRWKTGDVVELTLPASLRAMPMPDNIARQAFFYGPVLLAGDLGTTEPDPMQGVPVFVTSNADPNAWIKSAAQPLTFTTAQTGTRTSVSLRPFYDVQDTYYTVYWDVFTPDTWKKQQAVYEQKRREAADLDRRTVDLLRLGEMQPERDHNVTGDKLEAGEAHTRKFRVATDGGALSFTMKTDPAARNTLIGTYWGMDNRGRQFDVLVDGTVIASEDLNKYKESRFYDIPYPIPAALTTGKTSVTIRLQAKPGNAAGPVYGVRLVRE</sequence>
<dbReference type="OrthoDB" id="9757939at2"/>
<dbReference type="EMBL" id="HE796683">
    <property type="protein sequence ID" value="CCH02422.1"/>
    <property type="molecule type" value="Genomic_DNA"/>
</dbReference>
<feature type="domain" description="Non-reducing end beta-L-arabinofuranosidase-like GH127 catalytic" evidence="2">
    <location>
        <begin position="47"/>
        <end position="427"/>
    </location>
</feature>
<evidence type="ECO:0000259" key="2">
    <source>
        <dbReference type="Pfam" id="PF07944"/>
    </source>
</evidence>
<feature type="domain" description="Non-reducing end beta-L-arabinofuranosidase-like GH127 middle" evidence="4">
    <location>
        <begin position="438"/>
        <end position="530"/>
    </location>
</feature>
<dbReference type="SUPFAM" id="SSF48208">
    <property type="entry name" value="Six-hairpin glycosidases"/>
    <property type="match status" value="1"/>
</dbReference>
<feature type="domain" description="Glycoside hydrolase GH146 substrate-binding" evidence="3">
    <location>
        <begin position="645"/>
        <end position="779"/>
    </location>
</feature>
<accession>I0KE69</accession>
<organism evidence="5 6">
    <name type="scientific">Fibrella aestuarina BUZ 2</name>
    <dbReference type="NCBI Taxonomy" id="1166018"/>
    <lineage>
        <taxon>Bacteria</taxon>
        <taxon>Pseudomonadati</taxon>
        <taxon>Bacteroidota</taxon>
        <taxon>Cytophagia</taxon>
        <taxon>Cytophagales</taxon>
        <taxon>Spirosomataceae</taxon>
        <taxon>Fibrella</taxon>
    </lineage>
</organism>
<evidence type="ECO:0000313" key="5">
    <source>
        <dbReference type="EMBL" id="CCH02422.1"/>
    </source>
</evidence>
<evidence type="ECO:0000259" key="4">
    <source>
        <dbReference type="Pfam" id="PF20736"/>
    </source>
</evidence>
<feature type="signal peptide" evidence="1">
    <location>
        <begin position="1"/>
        <end position="18"/>
    </location>
</feature>
<dbReference type="Pfam" id="PF20620">
    <property type="entry name" value="DUF6805"/>
    <property type="match status" value="1"/>
</dbReference>
<dbReference type="PATRIC" id="fig|1166018.3.peg.1387"/>
<keyword evidence="6" id="KW-1185">Reference proteome</keyword>
<dbReference type="InterPro" id="IPR049046">
    <property type="entry name" value="Beta-AFase-like_GH127_middle"/>
</dbReference>
<evidence type="ECO:0008006" key="7">
    <source>
        <dbReference type="Google" id="ProtNLM"/>
    </source>
</evidence>
<dbReference type="STRING" id="1166018.FAES_4423"/>
<dbReference type="PANTHER" id="PTHR31151:SF0">
    <property type="entry name" value="PROLINE-TRNA LIGASE (DUF1680)"/>
    <property type="match status" value="1"/>
</dbReference>
<dbReference type="Pfam" id="PF07944">
    <property type="entry name" value="Beta-AFase-like_GH127_cat"/>
    <property type="match status" value="1"/>
</dbReference>
<dbReference type="KEGG" id="fae:FAES_4423"/>
<dbReference type="eggNOG" id="COG3533">
    <property type="taxonomic scope" value="Bacteria"/>
</dbReference>
<reference evidence="5 6" key="1">
    <citation type="journal article" date="2012" name="J. Bacteriol.">
        <title>Genome Sequence of Fibrella aestuarina BUZ 2T, a Filamentous Marine Bacterium.</title>
        <authorList>
            <person name="Filippini M."/>
            <person name="Qi W."/>
            <person name="Blom J."/>
            <person name="Goesmann A."/>
            <person name="Smits T.H."/>
            <person name="Bagheri H.C."/>
        </authorList>
    </citation>
    <scope>NUCLEOTIDE SEQUENCE [LARGE SCALE GENOMIC DNA]</scope>
    <source>
        <strain evidence="6">BUZ 2T</strain>
    </source>
</reference>
<dbReference type="RefSeq" id="WP_015333521.1">
    <property type="nucleotide sequence ID" value="NC_020054.1"/>
</dbReference>
<dbReference type="InterPro" id="IPR012878">
    <property type="entry name" value="Beta-AFase-like_GH127_cat"/>
</dbReference>
<name>I0KE69_9BACT</name>
<dbReference type="Proteomes" id="UP000011058">
    <property type="component" value="Chromosome"/>
</dbReference>
<feature type="chain" id="PRO_5003630531" description="Glycoside hydrolase family 127 protein" evidence="1">
    <location>
        <begin position="19"/>
        <end position="781"/>
    </location>
</feature>
<dbReference type="AlphaFoldDB" id="I0KE69"/>
<dbReference type="Pfam" id="PF20736">
    <property type="entry name" value="Glyco_hydro127M"/>
    <property type="match status" value="1"/>
</dbReference>
<keyword evidence="1" id="KW-0732">Signal</keyword>
<dbReference type="HOGENOM" id="CLU_008033_1_0_10"/>